<reference evidence="2" key="1">
    <citation type="submission" date="2021-08" db="EMBL/GenBank/DDBJ databases">
        <title>Chromosome-Level Trichoderma cornu-damae using Hi-C Data.</title>
        <authorList>
            <person name="Kim C.S."/>
        </authorList>
    </citation>
    <scope>NUCLEOTIDE SEQUENCE</scope>
    <source>
        <strain evidence="2">KA19-0412C</strain>
    </source>
</reference>
<evidence type="ECO:0000256" key="1">
    <source>
        <dbReference type="SAM" id="MobiDB-lite"/>
    </source>
</evidence>
<gene>
    <name evidence="2" type="ORF">Trco_007847</name>
</gene>
<feature type="region of interest" description="Disordered" evidence="1">
    <location>
        <begin position="354"/>
        <end position="454"/>
    </location>
</feature>
<comment type="caution">
    <text evidence="2">The sequence shown here is derived from an EMBL/GenBank/DDBJ whole genome shotgun (WGS) entry which is preliminary data.</text>
</comment>
<dbReference type="EMBL" id="JAIWOZ010000006">
    <property type="protein sequence ID" value="KAH6604401.1"/>
    <property type="molecule type" value="Genomic_DNA"/>
</dbReference>
<feature type="compositionally biased region" description="Low complexity" evidence="1">
    <location>
        <begin position="40"/>
        <end position="51"/>
    </location>
</feature>
<keyword evidence="3" id="KW-1185">Reference proteome</keyword>
<protein>
    <submittedName>
        <fullName evidence="2">Uncharacterized protein</fullName>
    </submittedName>
</protein>
<dbReference type="Proteomes" id="UP000827724">
    <property type="component" value="Unassembled WGS sequence"/>
</dbReference>
<name>A0A9P8TRQ1_9HYPO</name>
<evidence type="ECO:0000313" key="2">
    <source>
        <dbReference type="EMBL" id="KAH6604401.1"/>
    </source>
</evidence>
<feature type="compositionally biased region" description="Basic and acidic residues" evidence="1">
    <location>
        <begin position="375"/>
        <end position="390"/>
    </location>
</feature>
<feature type="compositionally biased region" description="Basic and acidic residues" evidence="1">
    <location>
        <begin position="14"/>
        <end position="30"/>
    </location>
</feature>
<organism evidence="2 3">
    <name type="scientific">Trichoderma cornu-damae</name>
    <dbReference type="NCBI Taxonomy" id="654480"/>
    <lineage>
        <taxon>Eukaryota</taxon>
        <taxon>Fungi</taxon>
        <taxon>Dikarya</taxon>
        <taxon>Ascomycota</taxon>
        <taxon>Pezizomycotina</taxon>
        <taxon>Sordariomycetes</taxon>
        <taxon>Hypocreomycetidae</taxon>
        <taxon>Hypocreales</taxon>
        <taxon>Hypocreaceae</taxon>
        <taxon>Trichoderma</taxon>
    </lineage>
</organism>
<sequence>MSLATPMTRVGMSRRGDRPRIRSAGGRDDGGFGGDESEPEPASASASASAPVPDARVGGSVGRGIGAGGEGVLPSGTAGLGGGLVLVAEVEEVHGLADVEQAVGVVGEAPLLAGVVEIGLDEEVRAQGRGLARIGPPAAEALLPLGPGPIGDGGDLAGELHAGVGRHAAVVEAAVPVGVHHEDLTLRVAHGDAVGVAPGAAADGGDARDSIRVEGGGGEGLHASHAGADAGVEARDAQVVQQAELRADHVLHGEDGEARGVHLAVAGVDAAGARRAVAPANDVGADDVEAVRVQRGSGADEPLPPTGSGIGLGGAGVRGGREAGVQEDHVGPVGVGLAPRLVGDVERGQHAAPVEQKGLAAVDEDDPGPDPGPGPEREPAALSRAERDSIASRQGKARAGLEGAAAPEERPANERKRRDGEARAWDDDDDDEDEPEAAASLPEQHRVLSHHQRQQHLLVLGDLGVDGVL</sequence>
<proteinExistence type="predicted"/>
<dbReference type="AlphaFoldDB" id="A0A9P8TRQ1"/>
<feature type="compositionally biased region" description="Low complexity" evidence="1">
    <location>
        <begin position="397"/>
        <end position="406"/>
    </location>
</feature>
<feature type="region of interest" description="Disordered" evidence="1">
    <location>
        <begin position="295"/>
        <end position="333"/>
    </location>
</feature>
<feature type="region of interest" description="Disordered" evidence="1">
    <location>
        <begin position="1"/>
        <end position="61"/>
    </location>
</feature>
<feature type="compositionally biased region" description="Basic and acidic residues" evidence="1">
    <location>
        <begin position="319"/>
        <end position="330"/>
    </location>
</feature>
<accession>A0A9P8TRQ1</accession>
<feature type="compositionally biased region" description="Gly residues" evidence="1">
    <location>
        <begin position="308"/>
        <end position="318"/>
    </location>
</feature>
<feature type="compositionally biased region" description="Acidic residues" evidence="1">
    <location>
        <begin position="426"/>
        <end position="436"/>
    </location>
</feature>
<evidence type="ECO:0000313" key="3">
    <source>
        <dbReference type="Proteomes" id="UP000827724"/>
    </source>
</evidence>
<feature type="compositionally biased region" description="Basic and acidic residues" evidence="1">
    <location>
        <begin position="407"/>
        <end position="425"/>
    </location>
</feature>